<feature type="transmembrane region" description="Helical" evidence="6">
    <location>
        <begin position="284"/>
        <end position="303"/>
    </location>
</feature>
<dbReference type="InterPro" id="IPR045863">
    <property type="entry name" value="CorA_TM1_TM2"/>
</dbReference>
<dbReference type="SUPFAM" id="SSF144083">
    <property type="entry name" value="Magnesium transport protein CorA, transmembrane region"/>
    <property type="match status" value="1"/>
</dbReference>
<sequence>MINYYKTVENRLVSIEAIQDGCWVSAVCPTESEVAFLTDQLGIDQGFVRSSLDEEETSRVEQEEDQTLLIIDLPLAETNSDDTIQYTTAPIGIVMLPKQIVTISLKSNPLIGEFAGGLVKNVPTHHKNTFLFTLLLRIAARYLQHLKQIDKLSMRMEHQLHKSMKNKELIQLLGLEKSLVYFSTSLKANELTMEKILRGRILKLYEEDQDLLEDVLIETKQAIEMCNIYASILSGTMDAFASVISNNLNIVMKVLTSITILMAIPTMVSSFYGMNVSGLPLPYFWFPCVLAAVLTIIVAIILVKKNMFY</sequence>
<keyword evidence="3 6" id="KW-0812">Transmembrane</keyword>
<dbReference type="Pfam" id="PF01544">
    <property type="entry name" value="CorA"/>
    <property type="match status" value="1"/>
</dbReference>
<dbReference type="PANTHER" id="PTHR47891:SF2">
    <property type="entry name" value="MAGNESIUM AND COBALT TRANSPORTER"/>
    <property type="match status" value="1"/>
</dbReference>
<dbReference type="AlphaFoldDB" id="A0A926DYG6"/>
<keyword evidence="5 6" id="KW-0472">Membrane</keyword>
<comment type="similarity">
    <text evidence="2">Belongs to the CorA metal ion transporter (MIT) (TC 1.A.35) family.</text>
</comment>
<protein>
    <submittedName>
        <fullName evidence="7">Magnesium transporter CorA family protein</fullName>
    </submittedName>
</protein>
<dbReference type="GO" id="GO:0016020">
    <property type="term" value="C:membrane"/>
    <property type="evidence" value="ECO:0007669"/>
    <property type="project" value="UniProtKB-SubCell"/>
</dbReference>
<evidence type="ECO:0000256" key="3">
    <source>
        <dbReference type="ARBA" id="ARBA00022692"/>
    </source>
</evidence>
<dbReference type="Proteomes" id="UP000653127">
    <property type="component" value="Unassembled WGS sequence"/>
</dbReference>
<comment type="caution">
    <text evidence="7">The sequence shown here is derived from an EMBL/GenBank/DDBJ whole genome shotgun (WGS) entry which is preliminary data.</text>
</comment>
<name>A0A926DYG6_9FIRM</name>
<evidence type="ECO:0000256" key="1">
    <source>
        <dbReference type="ARBA" id="ARBA00004141"/>
    </source>
</evidence>
<feature type="transmembrane region" description="Helical" evidence="6">
    <location>
        <begin position="250"/>
        <end position="272"/>
    </location>
</feature>
<dbReference type="SUPFAM" id="SSF143865">
    <property type="entry name" value="CorA soluble domain-like"/>
    <property type="match status" value="1"/>
</dbReference>
<organism evidence="7 8">
    <name type="scientific">Ligaoa zhengdingensis</name>
    <dbReference type="NCBI Taxonomy" id="2763658"/>
    <lineage>
        <taxon>Bacteria</taxon>
        <taxon>Bacillati</taxon>
        <taxon>Bacillota</taxon>
        <taxon>Clostridia</taxon>
        <taxon>Eubacteriales</taxon>
        <taxon>Oscillospiraceae</taxon>
        <taxon>Ligaoa</taxon>
    </lineage>
</organism>
<gene>
    <name evidence="7" type="ORF">H8711_03060</name>
</gene>
<comment type="subcellular location">
    <subcellularLocation>
        <location evidence="1">Membrane</location>
        <topology evidence="1">Multi-pass membrane protein</topology>
    </subcellularLocation>
</comment>
<dbReference type="GO" id="GO:0046873">
    <property type="term" value="F:metal ion transmembrane transporter activity"/>
    <property type="evidence" value="ECO:0007669"/>
    <property type="project" value="InterPro"/>
</dbReference>
<proteinExistence type="inferred from homology"/>
<evidence type="ECO:0000313" key="8">
    <source>
        <dbReference type="Proteomes" id="UP000653127"/>
    </source>
</evidence>
<evidence type="ECO:0000256" key="5">
    <source>
        <dbReference type="ARBA" id="ARBA00023136"/>
    </source>
</evidence>
<dbReference type="CDD" id="cd12827">
    <property type="entry name" value="EcCorA_ZntB-like_u2"/>
    <property type="match status" value="1"/>
</dbReference>
<dbReference type="EMBL" id="JACRST010000002">
    <property type="protein sequence ID" value="MBC8545919.1"/>
    <property type="molecule type" value="Genomic_DNA"/>
</dbReference>
<dbReference type="InterPro" id="IPR045861">
    <property type="entry name" value="CorA_cytoplasmic_dom"/>
</dbReference>
<dbReference type="InterPro" id="IPR002523">
    <property type="entry name" value="MgTranspt_CorA/ZnTranspt_ZntB"/>
</dbReference>
<evidence type="ECO:0000256" key="4">
    <source>
        <dbReference type="ARBA" id="ARBA00022989"/>
    </source>
</evidence>
<dbReference type="Gene3D" id="3.30.460.20">
    <property type="entry name" value="CorA soluble domain-like"/>
    <property type="match status" value="1"/>
</dbReference>
<dbReference type="Gene3D" id="1.20.58.340">
    <property type="entry name" value="Magnesium transport protein CorA, transmembrane region"/>
    <property type="match status" value="2"/>
</dbReference>
<reference evidence="7" key="1">
    <citation type="submission" date="2020-08" db="EMBL/GenBank/DDBJ databases">
        <title>Genome public.</title>
        <authorList>
            <person name="Liu C."/>
            <person name="Sun Q."/>
        </authorList>
    </citation>
    <scope>NUCLEOTIDE SEQUENCE</scope>
    <source>
        <strain evidence="7">NSJ-31</strain>
    </source>
</reference>
<dbReference type="RefSeq" id="WP_249282068.1">
    <property type="nucleotide sequence ID" value="NZ_JACRST010000002.1"/>
</dbReference>
<keyword evidence="4 6" id="KW-1133">Transmembrane helix</keyword>
<dbReference type="InterPro" id="IPR047199">
    <property type="entry name" value="CorA-like"/>
</dbReference>
<accession>A0A926DYG6</accession>
<dbReference type="PANTHER" id="PTHR47891">
    <property type="entry name" value="TRANSPORTER-RELATED"/>
    <property type="match status" value="1"/>
</dbReference>
<evidence type="ECO:0000256" key="6">
    <source>
        <dbReference type="SAM" id="Phobius"/>
    </source>
</evidence>
<evidence type="ECO:0000313" key="7">
    <source>
        <dbReference type="EMBL" id="MBC8545919.1"/>
    </source>
</evidence>
<evidence type="ECO:0000256" key="2">
    <source>
        <dbReference type="ARBA" id="ARBA00009765"/>
    </source>
</evidence>
<keyword evidence="8" id="KW-1185">Reference proteome</keyword>